<dbReference type="PANTHER" id="PTHR31811">
    <property type="entry name" value="TRNA A64-2'-O-RIBOSYLPHOSPHATE TRANSFERASE"/>
    <property type="match status" value="1"/>
</dbReference>
<dbReference type="InterPro" id="IPR029021">
    <property type="entry name" value="Prot-tyrosine_phosphatase-like"/>
</dbReference>
<dbReference type="Gene3D" id="3.90.190.10">
    <property type="entry name" value="Protein tyrosine phosphatase superfamily"/>
    <property type="match status" value="1"/>
</dbReference>
<feature type="region of interest" description="Disordered" evidence="1">
    <location>
        <begin position="1"/>
        <end position="40"/>
    </location>
</feature>
<evidence type="ECO:0000313" key="5">
    <source>
        <dbReference type="Proteomes" id="UP001153069"/>
    </source>
</evidence>
<dbReference type="GO" id="GO:0019988">
    <property type="term" value="P:charged-tRNA amino acid modification"/>
    <property type="evidence" value="ECO:0007669"/>
    <property type="project" value="InterPro"/>
</dbReference>
<sequence length="591" mass="67835">MSQEDNNESSNVPRKGEDPEAPKGDTGSKPSRRDQRKSANRARHRLLSIQYDVQHYLRPLLANQRKEQEESIVIVANERCGSWYALPLEPHSSCHFKSTDGHVHLFSLKRLNLPLLKTLHQQQSSCVWIVDASNKKEMPDSFSRTIPIWAAVLNRIAERYRRDEQLLESKFSAEQLELFLPDWIIPSEERVRMDSIIEDRVEELYQSRAIVDIPGFLELMTKPLRPFWITPLQQSNQLPTPGQQATLSCLVCCNASNIRLDAKMNSRVVWMEQEQFGYTPGAADDEESWARKLTPQLFWGQHGDDTSTNTTPQQQTFSSSMTEQEVDDWIDRLVATHQARQGDTDEEEVACFDWIGNLGIAIGTRRAGRPAHCWKHFDAILNVTNTEYGEIRQQSSEDGRYCYYLQLPVQEGKRDKIELERWMPVGILFCALHASRGRRILIHCAQGRDRSVAVAMAVVQLFCNLTYPLEWNRHLLEGTVRDLVAEDASCEALPQNDNKDSDTVAGGLLGSGLPRHRADRLIDHEGRLFLLQLVREKLDKSQDEPLASKESLRVVLHLIRQDREKAEPTRSTLQKLNRFFMSDAYKKQQPS</sequence>
<name>A0A9N8EPI7_9STRA</name>
<feature type="compositionally biased region" description="Polar residues" evidence="1">
    <location>
        <begin position="306"/>
        <end position="322"/>
    </location>
</feature>
<dbReference type="InterPro" id="IPR007306">
    <property type="entry name" value="Rit1"/>
</dbReference>
<dbReference type="InterPro" id="IPR033421">
    <property type="entry name" value="Rit1_DUSP-like"/>
</dbReference>
<dbReference type="InterPro" id="IPR033449">
    <property type="entry name" value="Rit1_N"/>
</dbReference>
<protein>
    <submittedName>
        <fullName evidence="4">tRNA A64-2'-O-ribosylphosphate transferase</fullName>
    </submittedName>
</protein>
<dbReference type="GO" id="GO:0043399">
    <property type="term" value="F:tRNA adenosine(64)-2'-O-ribosylphosphate transferase activity"/>
    <property type="evidence" value="ECO:0007669"/>
    <property type="project" value="InterPro"/>
</dbReference>
<proteinExistence type="predicted"/>
<evidence type="ECO:0000313" key="4">
    <source>
        <dbReference type="EMBL" id="CAB9524897.1"/>
    </source>
</evidence>
<dbReference type="EMBL" id="CAICTM010001599">
    <property type="protein sequence ID" value="CAB9524897.1"/>
    <property type="molecule type" value="Genomic_DNA"/>
</dbReference>
<feature type="domain" description="Rit1 N-terminal" evidence="3">
    <location>
        <begin position="36"/>
        <end position="311"/>
    </location>
</feature>
<dbReference type="GO" id="GO:0005737">
    <property type="term" value="C:cytoplasm"/>
    <property type="evidence" value="ECO:0007669"/>
    <property type="project" value="TreeGrafter"/>
</dbReference>
<accession>A0A9N8EPI7</accession>
<dbReference type="SUPFAM" id="SSF52799">
    <property type="entry name" value="(Phosphotyrosine protein) phosphatases II"/>
    <property type="match status" value="1"/>
</dbReference>
<dbReference type="Pfam" id="PF17184">
    <property type="entry name" value="Rit1_C"/>
    <property type="match status" value="1"/>
</dbReference>
<evidence type="ECO:0000259" key="3">
    <source>
        <dbReference type="Pfam" id="PF17184"/>
    </source>
</evidence>
<keyword evidence="5" id="KW-1185">Reference proteome</keyword>
<feature type="domain" description="Rit1 DUSP-like" evidence="2">
    <location>
        <begin position="404"/>
        <end position="463"/>
    </location>
</feature>
<feature type="region of interest" description="Disordered" evidence="1">
    <location>
        <begin position="302"/>
        <end position="322"/>
    </location>
</feature>
<evidence type="ECO:0000256" key="1">
    <source>
        <dbReference type="SAM" id="MobiDB-lite"/>
    </source>
</evidence>
<dbReference type="OrthoDB" id="45256at2759"/>
<comment type="caution">
    <text evidence="4">The sequence shown here is derived from an EMBL/GenBank/DDBJ whole genome shotgun (WGS) entry which is preliminary data.</text>
</comment>
<gene>
    <name evidence="4" type="ORF">SEMRO_1601_G285160.1</name>
</gene>
<dbReference type="PANTHER" id="PTHR31811:SF0">
    <property type="entry name" value="TRNA A64-2'-O-RIBOSYLPHOSPHATE TRANSFERASE"/>
    <property type="match status" value="1"/>
</dbReference>
<feature type="compositionally biased region" description="Polar residues" evidence="1">
    <location>
        <begin position="1"/>
        <end position="12"/>
    </location>
</feature>
<dbReference type="AlphaFoldDB" id="A0A9N8EPI7"/>
<evidence type="ECO:0000259" key="2">
    <source>
        <dbReference type="Pfam" id="PF04179"/>
    </source>
</evidence>
<dbReference type="Pfam" id="PF04179">
    <property type="entry name" value="Init_tRNA_PT"/>
    <property type="match status" value="1"/>
</dbReference>
<dbReference type="Proteomes" id="UP001153069">
    <property type="component" value="Unassembled WGS sequence"/>
</dbReference>
<feature type="compositionally biased region" description="Basic and acidic residues" evidence="1">
    <location>
        <begin position="14"/>
        <end position="23"/>
    </location>
</feature>
<reference evidence="4" key="1">
    <citation type="submission" date="2020-06" db="EMBL/GenBank/DDBJ databases">
        <authorList>
            <consortium name="Plant Systems Biology data submission"/>
        </authorList>
    </citation>
    <scope>NUCLEOTIDE SEQUENCE</scope>
    <source>
        <strain evidence="4">D6</strain>
    </source>
</reference>
<organism evidence="4 5">
    <name type="scientific">Seminavis robusta</name>
    <dbReference type="NCBI Taxonomy" id="568900"/>
    <lineage>
        <taxon>Eukaryota</taxon>
        <taxon>Sar</taxon>
        <taxon>Stramenopiles</taxon>
        <taxon>Ochrophyta</taxon>
        <taxon>Bacillariophyta</taxon>
        <taxon>Bacillariophyceae</taxon>
        <taxon>Bacillariophycidae</taxon>
        <taxon>Naviculales</taxon>
        <taxon>Naviculaceae</taxon>
        <taxon>Seminavis</taxon>
    </lineage>
</organism>
<keyword evidence="4" id="KW-0808">Transferase</keyword>